<dbReference type="PANTHER" id="PTHR33734:SF22">
    <property type="entry name" value="MEMBRANE-BOUND LYTIC MUREIN TRANSGLYCOSYLASE D"/>
    <property type="match status" value="1"/>
</dbReference>
<comment type="caution">
    <text evidence="5">The sequence shown here is derived from an EMBL/GenBank/DDBJ whole genome shotgun (WGS) entry which is preliminary data.</text>
</comment>
<dbReference type="GO" id="GO:0016020">
    <property type="term" value="C:membrane"/>
    <property type="evidence" value="ECO:0007669"/>
    <property type="project" value="InterPro"/>
</dbReference>
<dbReference type="SUPFAM" id="SSF53955">
    <property type="entry name" value="Lysozyme-like"/>
    <property type="match status" value="1"/>
</dbReference>
<proteinExistence type="inferred from homology"/>
<dbReference type="InterPro" id="IPR008258">
    <property type="entry name" value="Transglycosylase_SLT_dom_1"/>
</dbReference>
<dbReference type="Proteomes" id="UP000029228">
    <property type="component" value="Unassembled WGS sequence"/>
</dbReference>
<dbReference type="GO" id="GO:0000270">
    <property type="term" value="P:peptidoglycan metabolic process"/>
    <property type="evidence" value="ECO:0007669"/>
    <property type="project" value="InterPro"/>
</dbReference>
<feature type="domain" description="LysM" evidence="4">
    <location>
        <begin position="470"/>
        <end position="514"/>
    </location>
</feature>
<feature type="domain" description="LysM" evidence="4">
    <location>
        <begin position="339"/>
        <end position="382"/>
    </location>
</feature>
<dbReference type="InterPro" id="IPR023346">
    <property type="entry name" value="Lysozyme-like_dom_sf"/>
</dbReference>
<dbReference type="InterPro" id="IPR018392">
    <property type="entry name" value="LysM"/>
</dbReference>
<dbReference type="PANTHER" id="PTHR33734">
    <property type="entry name" value="LYSM DOMAIN-CONTAINING GPI-ANCHORED PROTEIN 2"/>
    <property type="match status" value="1"/>
</dbReference>
<dbReference type="CDD" id="cd16894">
    <property type="entry name" value="MltD-like"/>
    <property type="match status" value="1"/>
</dbReference>
<protein>
    <submittedName>
        <fullName evidence="5">Membrane-bound lytic murein transglycosylase D</fullName>
    </submittedName>
</protein>
<dbReference type="SUPFAM" id="SSF54106">
    <property type="entry name" value="LysM domain"/>
    <property type="match status" value="3"/>
</dbReference>
<dbReference type="PROSITE" id="PS00922">
    <property type="entry name" value="TRANSGLYCOSYLASE"/>
    <property type="match status" value="1"/>
</dbReference>
<dbReference type="Pfam" id="PF01464">
    <property type="entry name" value="SLT"/>
    <property type="match status" value="1"/>
</dbReference>
<feature type="domain" description="LysM" evidence="4">
    <location>
        <begin position="413"/>
        <end position="457"/>
    </location>
</feature>
<gene>
    <name evidence="5" type="ORF">JCM19235_1159</name>
</gene>
<keyword evidence="6" id="KW-1185">Reference proteome</keyword>
<sequence length="523" mass="58048">MHKKYSWAFALLLAGCQMTQPDSSSTTTEPTNSPAETATTTTTKPVSVTTPDVKQAPKALTPQQQEDVWKRIAMQLEMEIPNNAKVDYYRKWYIKHPNHLKTVSQRAQPFLYLITEEIEARDLPLELALLPIVESSFDAFAYSHGSAAGLWQFVPATGKAFGLDQTYWFDGRRDVTLSTNAALDYLTQLNNRFDGNWNHAIAAYNSGGGRVSSAIRKNRNAGKPIDFFSLDLPKETSGYVPKLLALADILANAEKYGVEIPPIANKPVLELIDPNEQLDLAIAAKYAGISVKELQSYNPAYNQWATAPDGPQTLLLPIDSVEQFNTELEKNRGKGMRLVRYKVKSGDSLSVIAQRHQTTTNVVRNANGLKNNNIRAGQYLLVPTSTKDDSTYSLSASNRLAKTQSTSRGNYKVTHQVKSGDSLWSIAKANKVSHQSLAKWNGMGPRDTLRVGQELVIWKNASDGAVIRTVFYSVRSGDTISGIAQKFKVRTNDVVKWNSLQKNKYLKPGQKLKLYVDVTKTSA</sequence>
<comment type="similarity">
    <text evidence="1">Belongs to the transglycosylase Slt family.</text>
</comment>
<keyword evidence="3" id="KW-0732">Signal</keyword>
<evidence type="ECO:0000256" key="2">
    <source>
        <dbReference type="SAM" id="MobiDB-lite"/>
    </source>
</evidence>
<reference evidence="5 6" key="2">
    <citation type="submission" date="2014-09" db="EMBL/GenBank/DDBJ databases">
        <authorList>
            <consortium name="NBRP consortium"/>
            <person name="Sawabe T."/>
            <person name="Meirelles P."/>
            <person name="Nakanishi M."/>
            <person name="Sayaka M."/>
            <person name="Hattori M."/>
            <person name="Ohkuma M."/>
        </authorList>
    </citation>
    <scope>NUCLEOTIDE SEQUENCE [LARGE SCALE GENOMIC DNA]</scope>
    <source>
        <strain evidence="6">JCM19235</strain>
    </source>
</reference>
<accession>A0A090RZ07</accession>
<evidence type="ECO:0000259" key="4">
    <source>
        <dbReference type="PROSITE" id="PS51782"/>
    </source>
</evidence>
<dbReference type="OrthoDB" id="9815002at2"/>
<dbReference type="Gene3D" id="3.10.350.10">
    <property type="entry name" value="LysM domain"/>
    <property type="match status" value="3"/>
</dbReference>
<evidence type="ECO:0000256" key="1">
    <source>
        <dbReference type="ARBA" id="ARBA00007734"/>
    </source>
</evidence>
<reference evidence="5 6" key="1">
    <citation type="submission" date="2014-09" db="EMBL/GenBank/DDBJ databases">
        <title>Vibrio maritimus JCM 19235. (C45) whole genome shotgun sequence.</title>
        <authorList>
            <person name="Sawabe T."/>
            <person name="Meirelles P."/>
            <person name="Nakanishi M."/>
            <person name="Sayaka M."/>
            <person name="Hattori M."/>
            <person name="Ohkuma M."/>
        </authorList>
    </citation>
    <scope>NUCLEOTIDE SEQUENCE [LARGE SCALE GENOMIC DNA]</scope>
    <source>
        <strain evidence="6">JCM19235</strain>
    </source>
</reference>
<dbReference type="PROSITE" id="PS51782">
    <property type="entry name" value="LYSM"/>
    <property type="match status" value="3"/>
</dbReference>
<dbReference type="Gene3D" id="1.10.530.10">
    <property type="match status" value="1"/>
</dbReference>
<dbReference type="STRING" id="990268.JCM19235_1159"/>
<name>A0A090RZ07_9VIBR</name>
<evidence type="ECO:0000313" key="6">
    <source>
        <dbReference type="Proteomes" id="UP000029228"/>
    </source>
</evidence>
<feature type="compositionally biased region" description="Low complexity" evidence="2">
    <location>
        <begin position="19"/>
        <end position="52"/>
    </location>
</feature>
<organism evidence="5 6">
    <name type="scientific">Vibrio maritimus</name>
    <dbReference type="NCBI Taxonomy" id="990268"/>
    <lineage>
        <taxon>Bacteria</taxon>
        <taxon>Pseudomonadati</taxon>
        <taxon>Pseudomonadota</taxon>
        <taxon>Gammaproteobacteria</taxon>
        <taxon>Vibrionales</taxon>
        <taxon>Vibrionaceae</taxon>
        <taxon>Vibrio</taxon>
    </lineage>
</organism>
<feature type="chain" id="PRO_5001864552" evidence="3">
    <location>
        <begin position="20"/>
        <end position="523"/>
    </location>
</feature>
<evidence type="ECO:0000313" key="5">
    <source>
        <dbReference type="EMBL" id="GAL19803.1"/>
    </source>
</evidence>
<dbReference type="InterPro" id="IPR036779">
    <property type="entry name" value="LysM_dom_sf"/>
</dbReference>
<dbReference type="InterPro" id="IPR000189">
    <property type="entry name" value="Transglyc_AS"/>
</dbReference>
<dbReference type="GO" id="GO:0008932">
    <property type="term" value="F:lytic endotransglycosylase activity"/>
    <property type="evidence" value="ECO:0007669"/>
    <property type="project" value="TreeGrafter"/>
</dbReference>
<feature type="region of interest" description="Disordered" evidence="2">
    <location>
        <begin position="19"/>
        <end position="61"/>
    </location>
</feature>
<dbReference type="EMBL" id="BBMR01000004">
    <property type="protein sequence ID" value="GAL19803.1"/>
    <property type="molecule type" value="Genomic_DNA"/>
</dbReference>
<dbReference type="Pfam" id="PF01476">
    <property type="entry name" value="LysM"/>
    <property type="match status" value="3"/>
</dbReference>
<dbReference type="SMART" id="SM00257">
    <property type="entry name" value="LysM"/>
    <property type="match status" value="3"/>
</dbReference>
<evidence type="ECO:0000256" key="3">
    <source>
        <dbReference type="SAM" id="SignalP"/>
    </source>
</evidence>
<dbReference type="AlphaFoldDB" id="A0A090RZ07"/>
<dbReference type="CDD" id="cd00118">
    <property type="entry name" value="LysM"/>
    <property type="match status" value="3"/>
</dbReference>
<feature type="signal peptide" evidence="3">
    <location>
        <begin position="1"/>
        <end position="19"/>
    </location>
</feature>
<dbReference type="PROSITE" id="PS51257">
    <property type="entry name" value="PROKAR_LIPOPROTEIN"/>
    <property type="match status" value="1"/>
</dbReference>